<feature type="transmembrane region" description="Helical" evidence="3">
    <location>
        <begin position="7"/>
        <end position="25"/>
    </location>
</feature>
<keyword evidence="3" id="KW-0472">Membrane</keyword>
<dbReference type="Proteomes" id="UP000228614">
    <property type="component" value="Unassembled WGS sequence"/>
</dbReference>
<keyword evidence="1" id="KW-0677">Repeat</keyword>
<evidence type="ECO:0000256" key="1">
    <source>
        <dbReference type="ARBA" id="ARBA00022737"/>
    </source>
</evidence>
<dbReference type="PANTHER" id="PTHR44227">
    <property type="match status" value="1"/>
</dbReference>
<sequence>MQSRTKIFFILCFLVVFLIYGRTIFGDFVFDDRGIIDHRYILEDLSRPQKIILLPYFTEEAGAYRPIALLSYSLNFILFSGAAWSFHLVNLIFYAWTGILIFFLVKKIFKKQLLAEAAALLFLTVPIHAEVVANIVGRAEIFALFFS</sequence>
<evidence type="ECO:0008006" key="6">
    <source>
        <dbReference type="Google" id="ProtNLM"/>
    </source>
</evidence>
<reference evidence="5" key="1">
    <citation type="submission" date="2017-09" db="EMBL/GenBank/DDBJ databases">
        <title>Depth-based differentiation of microbial function through sediment-hosted aquifers and enrichment of novel symbionts in the deep terrestrial subsurface.</title>
        <authorList>
            <person name="Probst A.J."/>
            <person name="Ladd B."/>
            <person name="Jarett J.K."/>
            <person name="Geller-Mcgrath D.E."/>
            <person name="Sieber C.M.K."/>
            <person name="Emerson J.B."/>
            <person name="Anantharaman K."/>
            <person name="Thomas B.C."/>
            <person name="Malmstrom R."/>
            <person name="Stieglmeier M."/>
            <person name="Klingl A."/>
            <person name="Woyke T."/>
            <person name="Ryan C.M."/>
            <person name="Banfield J.F."/>
        </authorList>
    </citation>
    <scope>NUCLEOTIDE SEQUENCE [LARGE SCALE GENOMIC DNA]</scope>
</reference>
<evidence type="ECO:0000256" key="3">
    <source>
        <dbReference type="SAM" id="Phobius"/>
    </source>
</evidence>
<gene>
    <name evidence="4" type="ORF">COT95_02640</name>
</gene>
<protein>
    <recommendedName>
        <fullName evidence="6">Glycosyltransferase RgtA/B/C/D-like domain-containing protein</fullName>
    </recommendedName>
</protein>
<dbReference type="EMBL" id="PFAN01000131">
    <property type="protein sequence ID" value="PIR94716.1"/>
    <property type="molecule type" value="Genomic_DNA"/>
</dbReference>
<dbReference type="PANTHER" id="PTHR44227:SF3">
    <property type="entry name" value="PROTEIN O-MANNOSYL-TRANSFERASE TMTC4"/>
    <property type="match status" value="1"/>
</dbReference>
<keyword evidence="3" id="KW-1133">Transmembrane helix</keyword>
<organism evidence="4 5">
    <name type="scientific">Candidatus Falkowbacteria bacterium CG10_big_fil_rev_8_21_14_0_10_37_6</name>
    <dbReference type="NCBI Taxonomy" id="1974563"/>
    <lineage>
        <taxon>Bacteria</taxon>
        <taxon>Candidatus Falkowiibacteriota</taxon>
    </lineage>
</organism>
<accession>A0A2H0V6I8</accession>
<name>A0A2H0V6I8_9BACT</name>
<comment type="caution">
    <text evidence="4">The sequence shown here is derived from an EMBL/GenBank/DDBJ whole genome shotgun (WGS) entry which is preliminary data.</text>
</comment>
<feature type="transmembrane region" description="Helical" evidence="3">
    <location>
        <begin position="76"/>
        <end position="105"/>
    </location>
</feature>
<proteinExistence type="predicted"/>
<evidence type="ECO:0000256" key="2">
    <source>
        <dbReference type="ARBA" id="ARBA00022803"/>
    </source>
</evidence>
<dbReference type="AlphaFoldDB" id="A0A2H0V6I8"/>
<keyword evidence="3" id="KW-0812">Transmembrane</keyword>
<feature type="non-terminal residue" evidence="4">
    <location>
        <position position="147"/>
    </location>
</feature>
<evidence type="ECO:0000313" key="4">
    <source>
        <dbReference type="EMBL" id="PIR94716.1"/>
    </source>
</evidence>
<evidence type="ECO:0000313" key="5">
    <source>
        <dbReference type="Proteomes" id="UP000228614"/>
    </source>
</evidence>
<keyword evidence="2" id="KW-0802">TPR repeat</keyword>
<dbReference type="InterPro" id="IPR052346">
    <property type="entry name" value="O-mannosyl-transferase_TMTC"/>
</dbReference>